<sequence>MAYGHGAVNVLTDFTLGIIPAFIVADLQITTRTKAAVAMTLALGSITSVCTLTRIAYINDLLHTSDYLYSIADVIILSIVEAAVGLIASCLATLKPLVRSFLDWSEKSIGSTGGLHTRMMDGMNRRRTKMYDTELNLRPDLAIVGFTTTVISSNGRESPPLHPSISQTMDVKSDVWLSPSSYGSPESYRRLESGNGDQAVVPACQINSLSKYYIRNPPMAALQLLPCAHPDFQLPTFTPTPELYKQDTSSLSIT</sequence>
<evidence type="ECO:0000256" key="6">
    <source>
        <dbReference type="SAM" id="Phobius"/>
    </source>
</evidence>
<feature type="transmembrane region" description="Helical" evidence="6">
    <location>
        <begin position="69"/>
        <end position="94"/>
    </location>
</feature>
<feature type="transmembrane region" description="Helical" evidence="6">
    <location>
        <begin position="6"/>
        <end position="25"/>
    </location>
</feature>
<accession>A0A4Z1KJ91</accession>
<keyword evidence="9" id="KW-1185">Reference proteome</keyword>
<organism evidence="8 9">
    <name type="scientific">Botrytis porri</name>
    <dbReference type="NCBI Taxonomy" id="87229"/>
    <lineage>
        <taxon>Eukaryota</taxon>
        <taxon>Fungi</taxon>
        <taxon>Dikarya</taxon>
        <taxon>Ascomycota</taxon>
        <taxon>Pezizomycotina</taxon>
        <taxon>Leotiomycetes</taxon>
        <taxon>Helotiales</taxon>
        <taxon>Sclerotiniaceae</taxon>
        <taxon>Botrytis</taxon>
    </lineage>
</organism>
<comment type="caution">
    <text evidence="8">The sequence shown here is derived from an EMBL/GenBank/DDBJ whole genome shotgun (WGS) entry which is preliminary data.</text>
</comment>
<dbReference type="InterPro" id="IPR052337">
    <property type="entry name" value="SAT4-like"/>
</dbReference>
<protein>
    <recommendedName>
        <fullName evidence="7">Rhodopsin domain-containing protein</fullName>
    </recommendedName>
</protein>
<comment type="subcellular location">
    <subcellularLocation>
        <location evidence="1">Membrane</location>
        <topology evidence="1">Multi-pass membrane protein</topology>
    </subcellularLocation>
</comment>
<comment type="similarity">
    <text evidence="5">Belongs to the SAT4 family.</text>
</comment>
<dbReference type="EMBL" id="PQXO01000614">
    <property type="protein sequence ID" value="TGO83634.1"/>
    <property type="molecule type" value="Genomic_DNA"/>
</dbReference>
<evidence type="ECO:0000313" key="8">
    <source>
        <dbReference type="EMBL" id="TGO83634.1"/>
    </source>
</evidence>
<keyword evidence="4 6" id="KW-0472">Membrane</keyword>
<evidence type="ECO:0000256" key="5">
    <source>
        <dbReference type="ARBA" id="ARBA00038359"/>
    </source>
</evidence>
<dbReference type="GO" id="GO:0016020">
    <property type="term" value="C:membrane"/>
    <property type="evidence" value="ECO:0007669"/>
    <property type="project" value="UniProtKB-SubCell"/>
</dbReference>
<evidence type="ECO:0000256" key="3">
    <source>
        <dbReference type="ARBA" id="ARBA00022989"/>
    </source>
</evidence>
<dbReference type="STRING" id="87229.A0A4Z1KJ91"/>
<dbReference type="AlphaFoldDB" id="A0A4Z1KJ91"/>
<dbReference type="Pfam" id="PF20684">
    <property type="entry name" value="Fung_rhodopsin"/>
    <property type="match status" value="1"/>
</dbReference>
<evidence type="ECO:0000256" key="1">
    <source>
        <dbReference type="ARBA" id="ARBA00004141"/>
    </source>
</evidence>
<evidence type="ECO:0000256" key="4">
    <source>
        <dbReference type="ARBA" id="ARBA00023136"/>
    </source>
</evidence>
<dbReference type="PANTHER" id="PTHR33048">
    <property type="entry name" value="PTH11-LIKE INTEGRAL MEMBRANE PROTEIN (AFU_ORTHOLOGUE AFUA_5G11245)"/>
    <property type="match status" value="1"/>
</dbReference>
<feature type="transmembrane region" description="Helical" evidence="6">
    <location>
        <begin position="37"/>
        <end position="57"/>
    </location>
</feature>
<dbReference type="PANTHER" id="PTHR33048:SF96">
    <property type="entry name" value="INTEGRAL MEMBRANE PROTEIN"/>
    <property type="match status" value="1"/>
</dbReference>
<evidence type="ECO:0000256" key="2">
    <source>
        <dbReference type="ARBA" id="ARBA00022692"/>
    </source>
</evidence>
<dbReference type="InterPro" id="IPR049326">
    <property type="entry name" value="Rhodopsin_dom_fungi"/>
</dbReference>
<gene>
    <name evidence="8" type="ORF">BPOR_0615g00020</name>
</gene>
<evidence type="ECO:0000259" key="7">
    <source>
        <dbReference type="Pfam" id="PF20684"/>
    </source>
</evidence>
<feature type="domain" description="Rhodopsin" evidence="7">
    <location>
        <begin position="2"/>
        <end position="99"/>
    </location>
</feature>
<keyword evidence="3 6" id="KW-1133">Transmembrane helix</keyword>
<proteinExistence type="inferred from homology"/>
<keyword evidence="2 6" id="KW-0812">Transmembrane</keyword>
<reference evidence="8 9" key="1">
    <citation type="submission" date="2017-12" db="EMBL/GenBank/DDBJ databases">
        <title>Comparative genomics of Botrytis spp.</title>
        <authorList>
            <person name="Valero-Jimenez C.A."/>
            <person name="Tapia P."/>
            <person name="Veloso J."/>
            <person name="Silva-Moreno E."/>
            <person name="Staats M."/>
            <person name="Valdes J.H."/>
            <person name="Van Kan J.A.L."/>
        </authorList>
    </citation>
    <scope>NUCLEOTIDE SEQUENCE [LARGE SCALE GENOMIC DNA]</scope>
    <source>
        <strain evidence="8 9">MUCL3349</strain>
    </source>
</reference>
<name>A0A4Z1KJ91_9HELO</name>
<evidence type="ECO:0000313" key="9">
    <source>
        <dbReference type="Proteomes" id="UP000297280"/>
    </source>
</evidence>
<dbReference type="Proteomes" id="UP000297280">
    <property type="component" value="Unassembled WGS sequence"/>
</dbReference>